<comment type="caution">
    <text evidence="1">The sequence shown here is derived from an EMBL/GenBank/DDBJ whole genome shotgun (WGS) entry which is preliminary data.</text>
</comment>
<dbReference type="EMBL" id="CABFWE030000012">
    <property type="protein sequence ID" value="CAD7052999.1"/>
    <property type="molecule type" value="Genomic_DNA"/>
</dbReference>
<sequence>MNSSASSSTQSCILCPRDCDAVLFDLDGVLTRTAAALDAMHRGAALGIEGGVAPEGPPRAKQIVILSGVSLAHNAGLRQAEDGAWEIHGDPTEAAFLVAERKLGVEDRRQERFERIGATRLAPTAR</sequence>
<keyword evidence="2" id="KW-1185">Reference proteome</keyword>
<accession>A0ABM8PWW8</accession>
<protein>
    <submittedName>
        <fullName evidence="1">Cation-translocating P-type ATPase</fullName>
    </submittedName>
</protein>
<reference evidence="1 2" key="1">
    <citation type="submission" date="2020-11" db="EMBL/GenBank/DDBJ databases">
        <authorList>
            <person name="Lassalle F."/>
        </authorList>
    </citation>
    <scope>NUCLEOTIDE SEQUENCE [LARGE SCALE GENOMIC DNA]</scope>
    <source>
        <strain evidence="1 2">AB21</strain>
    </source>
</reference>
<dbReference type="Proteomes" id="UP000601041">
    <property type="component" value="Unassembled WGS sequence"/>
</dbReference>
<evidence type="ECO:0000313" key="1">
    <source>
        <dbReference type="EMBL" id="CAD7052999.1"/>
    </source>
</evidence>
<evidence type="ECO:0000313" key="2">
    <source>
        <dbReference type="Proteomes" id="UP000601041"/>
    </source>
</evidence>
<name>A0ABM8PWW8_9HYPH</name>
<proteinExistence type="predicted"/>
<dbReference type="SUPFAM" id="SSF81660">
    <property type="entry name" value="Metal cation-transporting ATPase, ATP-binding domain N"/>
    <property type="match status" value="1"/>
</dbReference>
<dbReference type="InterPro" id="IPR023299">
    <property type="entry name" value="ATPase_P-typ_cyto_dom_N"/>
</dbReference>
<organism evidence="1 2">
    <name type="scientific">Pseudorhizobium halotolerans</name>
    <dbReference type="NCBI Taxonomy" id="1233081"/>
    <lineage>
        <taxon>Bacteria</taxon>
        <taxon>Pseudomonadati</taxon>
        <taxon>Pseudomonadota</taxon>
        <taxon>Alphaproteobacteria</taxon>
        <taxon>Hyphomicrobiales</taxon>
        <taxon>Rhizobiaceae</taxon>
        <taxon>Rhizobium/Agrobacterium group</taxon>
        <taxon>Pseudorhizobium</taxon>
    </lineage>
</organism>
<dbReference type="Gene3D" id="3.40.1110.10">
    <property type="entry name" value="Calcium-transporting ATPase, cytoplasmic domain N"/>
    <property type="match status" value="1"/>
</dbReference>
<gene>
    <name evidence="1" type="ORF">RHAB21_00512</name>
</gene>